<dbReference type="Pfam" id="PF00652">
    <property type="entry name" value="Ricin_B_lectin"/>
    <property type="match status" value="2"/>
</dbReference>
<keyword evidence="4" id="KW-1185">Reference proteome</keyword>
<feature type="region of interest" description="Disordered" evidence="1">
    <location>
        <begin position="154"/>
        <end position="218"/>
    </location>
</feature>
<dbReference type="CDD" id="cd00161">
    <property type="entry name" value="beta-trefoil_Ricin-like"/>
    <property type="match status" value="2"/>
</dbReference>
<comment type="caution">
    <text evidence="3">The sequence shown here is derived from an EMBL/GenBank/DDBJ whole genome shotgun (WGS) entry which is preliminary data.</text>
</comment>
<evidence type="ECO:0000313" key="3">
    <source>
        <dbReference type="EMBL" id="CAE8629608.1"/>
    </source>
</evidence>
<feature type="compositionally biased region" description="Pro residues" evidence="1">
    <location>
        <begin position="161"/>
        <end position="174"/>
    </location>
</feature>
<dbReference type="AlphaFoldDB" id="A0A813GVX2"/>
<dbReference type="SUPFAM" id="SSF50370">
    <property type="entry name" value="Ricin B-like lectins"/>
    <property type="match status" value="2"/>
</dbReference>
<dbReference type="OrthoDB" id="6770063at2759"/>
<dbReference type="InterPro" id="IPR005135">
    <property type="entry name" value="Endo/exonuclease/phosphatase"/>
</dbReference>
<gene>
    <name evidence="3" type="ORF">PGLA1383_LOCUS46037</name>
</gene>
<organism evidence="3 4">
    <name type="scientific">Polarella glacialis</name>
    <name type="common">Dinoflagellate</name>
    <dbReference type="NCBI Taxonomy" id="89957"/>
    <lineage>
        <taxon>Eukaryota</taxon>
        <taxon>Sar</taxon>
        <taxon>Alveolata</taxon>
        <taxon>Dinophyceae</taxon>
        <taxon>Suessiales</taxon>
        <taxon>Suessiaceae</taxon>
        <taxon>Polarella</taxon>
    </lineage>
</organism>
<dbReference type="Gene3D" id="3.60.10.10">
    <property type="entry name" value="Endonuclease/exonuclease/phosphatase"/>
    <property type="match status" value="1"/>
</dbReference>
<protein>
    <recommendedName>
        <fullName evidence="2">Ricin B lectin domain-containing protein</fullName>
    </recommendedName>
</protein>
<evidence type="ECO:0000259" key="2">
    <source>
        <dbReference type="SMART" id="SM00458"/>
    </source>
</evidence>
<dbReference type="InterPro" id="IPR000772">
    <property type="entry name" value="Ricin_B_lectin"/>
</dbReference>
<evidence type="ECO:0000256" key="1">
    <source>
        <dbReference type="SAM" id="MobiDB-lite"/>
    </source>
</evidence>
<feature type="domain" description="Ricin B lectin" evidence="2">
    <location>
        <begin position="15"/>
        <end position="157"/>
    </location>
</feature>
<dbReference type="PROSITE" id="PS50231">
    <property type="entry name" value="RICIN_B_LECTIN"/>
    <property type="match status" value="2"/>
</dbReference>
<proteinExistence type="predicted"/>
<dbReference type="EMBL" id="CAJNNV010029668">
    <property type="protein sequence ID" value="CAE8629608.1"/>
    <property type="molecule type" value="Genomic_DNA"/>
</dbReference>
<feature type="compositionally biased region" description="Low complexity" evidence="1">
    <location>
        <begin position="175"/>
        <end position="215"/>
    </location>
</feature>
<dbReference type="InterPro" id="IPR035992">
    <property type="entry name" value="Ricin_B-like_lectins"/>
</dbReference>
<name>A0A813GVX2_POLGL</name>
<accession>A0A813GVX2</accession>
<sequence length="652" mass="69069">MALSMARSTEIGCSGPLRWSTHSDKCVDVAAGNTAVGTNIQLWYCDNDAEHPNMQFMPPPPGGQGLIRWTTNVNKCLEVAGGSTKEGTNIQLGDCDGSKTSMLFTMPSGGAGQIRWTAHPDKCIDVAGGSSKDGTNLQLWPCLSVSPWQANQQWQTCDASPLPPVPTPTPPPSTSAPNEPAAPSTTTPTAAPSTTTTTAAPSTTAPTTTARPVPTEIGCSGPLRWSTHSDKCVDVAAGNRAVGTNIQLWYCDNDAEHPNMQFTPPPPGGQGLIRWTTNVNKCLEVAGGSTKEGTNIQLGDCDGSKTSMLFTMPSGGAGQIRWTAHPDKCIDVDNGSSKDGTNLQLWPCLSVSPWQANQQWQTCDASPLPPVPTPTLSPTPMPVVPVVPGAAIGWRSEGTAGNGWCQGQRPEPGWGLRSTCPSGQNLKVKALTYNLFWWNLFGQRRGNGGSAGKLIASSQASQPFDVMGFQECDDVNRVLADAGLQNDYGSVNGGHAIAIAWRKSSWELLASGRGDVNEDQRSQYYGNRAAQWVRLRHTQTGQTLFFVNHHGPLPVNSGGQCGGEATAFNMLRMIGSNAFQGDLIILVGDFNQDANSQTTTALKGYMHRVYTGSSFGGVDHIFSNCDETAMYSAVNLGAGGSDHEALSAGFQV</sequence>
<dbReference type="SMART" id="SM00458">
    <property type="entry name" value="RICIN"/>
    <property type="match status" value="2"/>
</dbReference>
<evidence type="ECO:0000313" key="4">
    <source>
        <dbReference type="Proteomes" id="UP000654075"/>
    </source>
</evidence>
<dbReference type="SUPFAM" id="SSF56219">
    <property type="entry name" value="DNase I-like"/>
    <property type="match status" value="1"/>
</dbReference>
<reference evidence="3" key="1">
    <citation type="submission" date="2021-02" db="EMBL/GenBank/DDBJ databases">
        <authorList>
            <person name="Dougan E. K."/>
            <person name="Rhodes N."/>
            <person name="Thang M."/>
            <person name="Chan C."/>
        </authorList>
    </citation>
    <scope>NUCLEOTIDE SEQUENCE</scope>
</reference>
<dbReference type="GO" id="GO:0003824">
    <property type="term" value="F:catalytic activity"/>
    <property type="evidence" value="ECO:0007669"/>
    <property type="project" value="InterPro"/>
</dbReference>
<dbReference type="InterPro" id="IPR036691">
    <property type="entry name" value="Endo/exonu/phosph_ase_sf"/>
</dbReference>
<dbReference type="Proteomes" id="UP000654075">
    <property type="component" value="Unassembled WGS sequence"/>
</dbReference>
<dbReference type="Gene3D" id="2.80.10.50">
    <property type="match status" value="4"/>
</dbReference>
<dbReference type="Pfam" id="PF03372">
    <property type="entry name" value="Exo_endo_phos"/>
    <property type="match status" value="1"/>
</dbReference>
<feature type="domain" description="Ricin B lectin" evidence="2">
    <location>
        <begin position="221"/>
        <end position="363"/>
    </location>
</feature>